<evidence type="ECO:0000313" key="2">
    <source>
        <dbReference type="Proteomes" id="UP000025227"/>
    </source>
</evidence>
<evidence type="ECO:0000256" key="1">
    <source>
        <dbReference type="SAM" id="Phobius"/>
    </source>
</evidence>
<keyword evidence="1" id="KW-0472">Membrane</keyword>
<dbReference type="WBParaSite" id="HCON_00009490-00001">
    <property type="protein sequence ID" value="HCON_00009490-00001"/>
    <property type="gene ID" value="HCON_00009490"/>
</dbReference>
<organism evidence="2 3">
    <name type="scientific">Haemonchus contortus</name>
    <name type="common">Barber pole worm</name>
    <dbReference type="NCBI Taxonomy" id="6289"/>
    <lineage>
        <taxon>Eukaryota</taxon>
        <taxon>Metazoa</taxon>
        <taxon>Ecdysozoa</taxon>
        <taxon>Nematoda</taxon>
        <taxon>Chromadorea</taxon>
        <taxon>Rhabditida</taxon>
        <taxon>Rhabditina</taxon>
        <taxon>Rhabditomorpha</taxon>
        <taxon>Strongyloidea</taxon>
        <taxon>Trichostrongylidae</taxon>
        <taxon>Haemonchus</taxon>
    </lineage>
</organism>
<feature type="transmembrane region" description="Helical" evidence="1">
    <location>
        <begin position="12"/>
        <end position="32"/>
    </location>
</feature>
<accession>A0A7I4XTI1</accession>
<protein>
    <submittedName>
        <fullName evidence="3">ABC transporter permease</fullName>
    </submittedName>
</protein>
<name>A0A7I4XTI1_HAECO</name>
<evidence type="ECO:0000313" key="3">
    <source>
        <dbReference type="WBParaSite" id="HCON_00009490-00001"/>
    </source>
</evidence>
<reference evidence="3" key="1">
    <citation type="submission" date="2020-12" db="UniProtKB">
        <authorList>
            <consortium name="WormBaseParasite"/>
        </authorList>
    </citation>
    <scope>IDENTIFICATION</scope>
    <source>
        <strain evidence="3">MHco3</strain>
    </source>
</reference>
<keyword evidence="1" id="KW-1133">Transmembrane helix</keyword>
<dbReference type="AlphaFoldDB" id="A0A7I4XTI1"/>
<sequence length="45" mass="5191">ETRSAMERYFSFPLLPLMALVVIVTVIPSANARDRFERSWPRIPG</sequence>
<proteinExistence type="predicted"/>
<keyword evidence="2" id="KW-1185">Reference proteome</keyword>
<dbReference type="Proteomes" id="UP000025227">
    <property type="component" value="Unplaced"/>
</dbReference>
<keyword evidence="1" id="KW-0812">Transmembrane</keyword>